<proteinExistence type="predicted"/>
<name>A0A427XT42_9TREE</name>
<dbReference type="Proteomes" id="UP000279236">
    <property type="component" value="Unassembled WGS sequence"/>
</dbReference>
<sequence length="361" mass="36752">MTSLPEIWVLGATGRSGSDIASILVKNKDVTTVIVGRNQERLDTLATTLPGSRAEVAAGPDAIIQLIKDKKPAVVVNMLGDYANAGVAIARAAVSSGTHYTDLAADLASVPLLLGLHDEAIAGGATVVPGSGYGVVGTQGAVARLCEGSSRKARHIHVDGLPAMATKAEGTVGDALAHSIIDGMAGGGKQVIDGKLVSAPMGTYVELTTPDGDKVTCGAVPAGDLIAAQRCSGVPDVSVTANSSYGPAGLIARLAIPVVSTIMLLGPVKRYAQRYLASVQAPAAPMPRKHTWGHAVVTFDDGTEQEAWLQAGDASDFTSAVCSEVALRLARGTKARPGAYTPCEIFGSEIAEAAGAKIILV</sequence>
<dbReference type="SUPFAM" id="SSF51735">
    <property type="entry name" value="NAD(P)-binding Rossmann-fold domains"/>
    <property type="match status" value="1"/>
</dbReference>
<evidence type="ECO:0000313" key="3">
    <source>
        <dbReference type="Proteomes" id="UP000279236"/>
    </source>
</evidence>
<dbReference type="Pfam" id="PF03435">
    <property type="entry name" value="Sacchrp_dh_NADP"/>
    <property type="match status" value="1"/>
</dbReference>
<dbReference type="AlphaFoldDB" id="A0A427XT42"/>
<organism evidence="2 3">
    <name type="scientific">Apiotrichum porosum</name>
    <dbReference type="NCBI Taxonomy" id="105984"/>
    <lineage>
        <taxon>Eukaryota</taxon>
        <taxon>Fungi</taxon>
        <taxon>Dikarya</taxon>
        <taxon>Basidiomycota</taxon>
        <taxon>Agaricomycotina</taxon>
        <taxon>Tremellomycetes</taxon>
        <taxon>Trichosporonales</taxon>
        <taxon>Trichosporonaceae</taxon>
        <taxon>Apiotrichum</taxon>
    </lineage>
</organism>
<dbReference type="GeneID" id="39592730"/>
<evidence type="ECO:0000259" key="1">
    <source>
        <dbReference type="Pfam" id="PF03435"/>
    </source>
</evidence>
<protein>
    <recommendedName>
        <fullName evidence="1">Saccharopine dehydrogenase NADP binding domain-containing protein</fullName>
    </recommendedName>
</protein>
<comment type="caution">
    <text evidence="2">The sequence shown here is derived from an EMBL/GenBank/DDBJ whole genome shotgun (WGS) entry which is preliminary data.</text>
</comment>
<dbReference type="InterPro" id="IPR005097">
    <property type="entry name" value="Sacchrp_dh_NADP-bd"/>
</dbReference>
<dbReference type="PANTHER" id="PTHR43781">
    <property type="entry name" value="SACCHAROPINE DEHYDROGENASE"/>
    <property type="match status" value="1"/>
</dbReference>
<dbReference type="RefSeq" id="XP_028476440.1">
    <property type="nucleotide sequence ID" value="XM_028623507.1"/>
</dbReference>
<dbReference type="EMBL" id="RSCE01000006">
    <property type="protein sequence ID" value="RSH81985.1"/>
    <property type="molecule type" value="Genomic_DNA"/>
</dbReference>
<evidence type="ECO:0000313" key="2">
    <source>
        <dbReference type="EMBL" id="RSH81985.1"/>
    </source>
</evidence>
<keyword evidence="3" id="KW-1185">Reference proteome</keyword>
<gene>
    <name evidence="2" type="ORF">EHS24_008187</name>
</gene>
<reference evidence="2 3" key="1">
    <citation type="submission" date="2018-11" db="EMBL/GenBank/DDBJ databases">
        <title>Genome sequence of Apiotrichum porosum DSM 27194.</title>
        <authorList>
            <person name="Aliyu H."/>
            <person name="Gorte O."/>
            <person name="Ochsenreither K."/>
        </authorList>
    </citation>
    <scope>NUCLEOTIDE SEQUENCE [LARGE SCALE GENOMIC DNA]</scope>
    <source>
        <strain evidence="2 3">DSM 27194</strain>
    </source>
</reference>
<dbReference type="Gene3D" id="3.40.50.720">
    <property type="entry name" value="NAD(P)-binding Rossmann-like Domain"/>
    <property type="match status" value="1"/>
</dbReference>
<dbReference type="PANTHER" id="PTHR43781:SF1">
    <property type="entry name" value="SACCHAROPINE DEHYDROGENASE"/>
    <property type="match status" value="1"/>
</dbReference>
<dbReference type="InterPro" id="IPR036291">
    <property type="entry name" value="NAD(P)-bd_dom_sf"/>
</dbReference>
<accession>A0A427XT42</accession>
<feature type="domain" description="Saccharopine dehydrogenase NADP binding" evidence="1">
    <location>
        <begin position="7"/>
        <end position="128"/>
    </location>
</feature>